<feature type="region of interest" description="Disordered" evidence="1">
    <location>
        <begin position="1"/>
        <end position="30"/>
    </location>
</feature>
<reference evidence="4" key="1">
    <citation type="journal article" date="2023" name="bioRxiv">
        <title>Improved chromosome-level genome assembly for marigold (Tagetes erecta).</title>
        <authorList>
            <person name="Jiang F."/>
            <person name="Yuan L."/>
            <person name="Wang S."/>
            <person name="Wang H."/>
            <person name="Xu D."/>
            <person name="Wang A."/>
            <person name="Fan W."/>
        </authorList>
    </citation>
    <scope>NUCLEOTIDE SEQUENCE</scope>
    <source>
        <strain evidence="4">WSJ</strain>
        <tissue evidence="4">Leaf</tissue>
    </source>
</reference>
<evidence type="ECO:0000256" key="1">
    <source>
        <dbReference type="SAM" id="MobiDB-lite"/>
    </source>
</evidence>
<dbReference type="SUPFAM" id="SSF54928">
    <property type="entry name" value="RNA-binding domain, RBD"/>
    <property type="match status" value="1"/>
</dbReference>
<dbReference type="AlphaFoldDB" id="A0AAD8NTE3"/>
<dbReference type="PANTHER" id="PTHR31713:SF69">
    <property type="entry name" value="CALMODULIN-BINDING PROTEIN60-RELATED"/>
    <property type="match status" value="1"/>
</dbReference>
<evidence type="ECO:0000313" key="5">
    <source>
        <dbReference type="Proteomes" id="UP001229421"/>
    </source>
</evidence>
<dbReference type="CDD" id="cd00590">
    <property type="entry name" value="RRM_SF"/>
    <property type="match status" value="1"/>
</dbReference>
<keyword evidence="5" id="KW-1185">Reference proteome</keyword>
<dbReference type="InterPro" id="IPR046831">
    <property type="entry name" value="Calmodulin_bind_N"/>
</dbReference>
<proteinExistence type="predicted"/>
<dbReference type="Pfam" id="PF07887">
    <property type="entry name" value="Calmodulin_bind"/>
    <property type="match status" value="1"/>
</dbReference>
<feature type="domain" description="Calmodulin binding protein-like N-terminal" evidence="2">
    <location>
        <begin position="266"/>
        <end position="398"/>
    </location>
</feature>
<dbReference type="GO" id="GO:0043565">
    <property type="term" value="F:sequence-specific DNA binding"/>
    <property type="evidence" value="ECO:0007669"/>
    <property type="project" value="TreeGrafter"/>
</dbReference>
<dbReference type="InterPro" id="IPR035979">
    <property type="entry name" value="RBD_domain_sf"/>
</dbReference>
<accession>A0AAD8NTE3</accession>
<gene>
    <name evidence="4" type="ORF">QVD17_16295</name>
</gene>
<comment type="caution">
    <text evidence="4">The sequence shown here is derived from an EMBL/GenBank/DDBJ whole genome shotgun (WGS) entry which is preliminary data.</text>
</comment>
<feature type="domain" description="Calmodulin binding protein C-terminal" evidence="3">
    <location>
        <begin position="495"/>
        <end position="545"/>
    </location>
</feature>
<feature type="compositionally biased region" description="Basic and acidic residues" evidence="1">
    <location>
        <begin position="17"/>
        <end position="28"/>
    </location>
</feature>
<evidence type="ECO:0000313" key="4">
    <source>
        <dbReference type="EMBL" id="KAK1427605.1"/>
    </source>
</evidence>
<protein>
    <submittedName>
        <fullName evidence="4">Uncharacterized protein</fullName>
    </submittedName>
</protein>
<dbReference type="PANTHER" id="PTHR31713">
    <property type="entry name" value="OS02G0177800 PROTEIN"/>
    <property type="match status" value="1"/>
</dbReference>
<dbReference type="Proteomes" id="UP001229421">
    <property type="component" value="Unassembled WGS sequence"/>
</dbReference>
<dbReference type="InterPro" id="IPR046829">
    <property type="entry name" value="Calmod_bind_C"/>
</dbReference>
<evidence type="ECO:0000259" key="3">
    <source>
        <dbReference type="Pfam" id="PF20452"/>
    </source>
</evidence>
<dbReference type="GO" id="GO:0005516">
    <property type="term" value="F:calmodulin binding"/>
    <property type="evidence" value="ECO:0007669"/>
    <property type="project" value="InterPro"/>
</dbReference>
<dbReference type="GO" id="GO:0003700">
    <property type="term" value="F:DNA-binding transcription factor activity"/>
    <property type="evidence" value="ECO:0007669"/>
    <property type="project" value="TreeGrafter"/>
</dbReference>
<dbReference type="GO" id="GO:0080142">
    <property type="term" value="P:regulation of salicylic acid biosynthetic process"/>
    <property type="evidence" value="ECO:0007669"/>
    <property type="project" value="TreeGrafter"/>
</dbReference>
<evidence type="ECO:0000259" key="2">
    <source>
        <dbReference type="Pfam" id="PF07887"/>
    </source>
</evidence>
<sequence>MRKEHEGAAAKLPENLEDLRQRNKDEQNRINGRNARIRRCRNEVEYKNKITYFVTKLPNDCNRNGFWRAYEHHHNLMDASIPSKKDKWGNVLSFLRFVDVEDAYAFKKELEKTLVDGKKVWLSIARWVKENEGADFGVANRPTLQHPLPPSEVWTVVSNHVKHSIQNLDFIRFEMSSSDINQSRICSDDEETRFSSVHREDELKVMLNYFPHHMRSTFEKWIRVLITSLTAYVKEEIELSPKNQAKTITQRSNNFVPKNLELRISNIISPLWTGDDIKCIDGMPVIVTLIDSCTKEEVKSGPEASAKVEIVVIEAEVEDGINEFECKLVCYMEGKKSSHVNKLPLKLLKGTVVFPRVSFVRSKKWMKISNLRLQARFVDSFDGVHVKDALTEPFQLKDLRIKENQKHDDPSLDDDVWRLCKINKKKTLAKDLIYAEFTTAPSRELRSLTAANKYEMLTSIAKIFDGAKHGKSLKATVEHARKCPAILKYSGSCHQKAEVIFNVSGEVLGLYQGDSFLSGDALSQTQKDFAKKLVISAFQNWRDVILANKDQLTAHSLLLLNKNMLHDEKDPDPQLLPGFLRARYIEIYRGFEGPCTSIRLEPEKNGSFRKWRKLFFVVTFTRSFDDCHARKKRRFS</sequence>
<name>A0AAD8NTE3_TARER</name>
<dbReference type="Pfam" id="PF20452">
    <property type="entry name" value="Calmod_bind_C"/>
    <property type="match status" value="1"/>
</dbReference>
<dbReference type="GO" id="GO:0005634">
    <property type="term" value="C:nucleus"/>
    <property type="evidence" value="ECO:0007669"/>
    <property type="project" value="TreeGrafter"/>
</dbReference>
<dbReference type="EMBL" id="JAUHHV010000004">
    <property type="protein sequence ID" value="KAK1427605.1"/>
    <property type="molecule type" value="Genomic_DNA"/>
</dbReference>
<dbReference type="InterPro" id="IPR012416">
    <property type="entry name" value="CBP60"/>
</dbReference>
<organism evidence="4 5">
    <name type="scientific">Tagetes erecta</name>
    <name type="common">African marigold</name>
    <dbReference type="NCBI Taxonomy" id="13708"/>
    <lineage>
        <taxon>Eukaryota</taxon>
        <taxon>Viridiplantae</taxon>
        <taxon>Streptophyta</taxon>
        <taxon>Embryophyta</taxon>
        <taxon>Tracheophyta</taxon>
        <taxon>Spermatophyta</taxon>
        <taxon>Magnoliopsida</taxon>
        <taxon>eudicotyledons</taxon>
        <taxon>Gunneridae</taxon>
        <taxon>Pentapetalae</taxon>
        <taxon>asterids</taxon>
        <taxon>campanulids</taxon>
        <taxon>Asterales</taxon>
        <taxon>Asteraceae</taxon>
        <taxon>Asteroideae</taxon>
        <taxon>Heliantheae alliance</taxon>
        <taxon>Tageteae</taxon>
        <taxon>Tagetes</taxon>
    </lineage>
</organism>